<name>A0ABU2JGX9_9ACTN</name>
<evidence type="ECO:0000256" key="2">
    <source>
        <dbReference type="SAM" id="MobiDB-lite"/>
    </source>
</evidence>
<comment type="caution">
    <text evidence="4">The sequence shown here is derived from an EMBL/GenBank/DDBJ whole genome shotgun (WGS) entry which is preliminary data.</text>
</comment>
<reference evidence="5" key="1">
    <citation type="submission" date="2023-07" db="EMBL/GenBank/DDBJ databases">
        <title>30 novel species of actinomycetes from the DSMZ collection.</title>
        <authorList>
            <person name="Nouioui I."/>
        </authorList>
    </citation>
    <scope>NUCLEOTIDE SEQUENCE [LARGE SCALE GENOMIC DNA]</scope>
    <source>
        <strain evidence="5">DSM 44399</strain>
    </source>
</reference>
<sequence length="191" mass="21662">MAQSQRDVIEILTHDHREVEQMFAELEGLRGVTDEQGRTRRKDLVDQATIELVRHSVAEEAEVYPRVKEKVSEAEAERAKQEHAEAEITMKRLESLQPEDPAFDEQLATLMREIREHVAEEEGQMFPHMRTIFSADELMEIGAKVERVKKMAPTRPHPSAPDQPPGDKALGPVAGLFDRMRDAISGRGTDD</sequence>
<feature type="domain" description="Hemerythrin-like" evidence="3">
    <location>
        <begin position="8"/>
        <end position="128"/>
    </location>
</feature>
<evidence type="ECO:0000256" key="1">
    <source>
        <dbReference type="SAM" id="Coils"/>
    </source>
</evidence>
<dbReference type="Gene3D" id="1.20.120.520">
    <property type="entry name" value="nmb1532 protein domain like"/>
    <property type="match status" value="1"/>
</dbReference>
<feature type="compositionally biased region" description="Pro residues" evidence="2">
    <location>
        <begin position="155"/>
        <end position="164"/>
    </location>
</feature>
<protein>
    <submittedName>
        <fullName evidence="4">Hemerythrin domain-containing protein</fullName>
    </submittedName>
</protein>
<organism evidence="4 5">
    <name type="scientific">Jatrophihabitans lederbergiae</name>
    <dbReference type="NCBI Taxonomy" id="3075547"/>
    <lineage>
        <taxon>Bacteria</taxon>
        <taxon>Bacillati</taxon>
        <taxon>Actinomycetota</taxon>
        <taxon>Actinomycetes</taxon>
        <taxon>Jatrophihabitantales</taxon>
        <taxon>Jatrophihabitantaceae</taxon>
        <taxon>Jatrophihabitans</taxon>
    </lineage>
</organism>
<dbReference type="EMBL" id="JAVREH010000080">
    <property type="protein sequence ID" value="MDT0264250.1"/>
    <property type="molecule type" value="Genomic_DNA"/>
</dbReference>
<dbReference type="Proteomes" id="UP001183176">
    <property type="component" value="Unassembled WGS sequence"/>
</dbReference>
<proteinExistence type="predicted"/>
<dbReference type="PANTHER" id="PTHR35585">
    <property type="entry name" value="HHE DOMAIN PROTEIN (AFU_ORTHOLOGUE AFUA_4G00730)"/>
    <property type="match status" value="1"/>
</dbReference>
<evidence type="ECO:0000313" key="5">
    <source>
        <dbReference type="Proteomes" id="UP001183176"/>
    </source>
</evidence>
<accession>A0ABU2JGX9</accession>
<keyword evidence="1" id="KW-0175">Coiled coil</keyword>
<dbReference type="Pfam" id="PF01814">
    <property type="entry name" value="Hemerythrin"/>
    <property type="match status" value="1"/>
</dbReference>
<dbReference type="RefSeq" id="WP_311425391.1">
    <property type="nucleotide sequence ID" value="NZ_JAVREH010000080.1"/>
</dbReference>
<evidence type="ECO:0000259" key="3">
    <source>
        <dbReference type="Pfam" id="PF01814"/>
    </source>
</evidence>
<dbReference type="CDD" id="cd12108">
    <property type="entry name" value="Hr-like"/>
    <property type="match status" value="1"/>
</dbReference>
<keyword evidence="5" id="KW-1185">Reference proteome</keyword>
<feature type="coiled-coil region" evidence="1">
    <location>
        <begin position="69"/>
        <end position="96"/>
    </location>
</feature>
<evidence type="ECO:0000313" key="4">
    <source>
        <dbReference type="EMBL" id="MDT0264250.1"/>
    </source>
</evidence>
<gene>
    <name evidence="4" type="ORF">RM423_23050</name>
</gene>
<dbReference type="InterPro" id="IPR012312">
    <property type="entry name" value="Hemerythrin-like"/>
</dbReference>
<feature type="region of interest" description="Disordered" evidence="2">
    <location>
        <begin position="148"/>
        <end position="173"/>
    </location>
</feature>
<dbReference type="PANTHER" id="PTHR35585:SF1">
    <property type="entry name" value="HHE DOMAIN PROTEIN (AFU_ORTHOLOGUE AFUA_4G00730)"/>
    <property type="match status" value="1"/>
</dbReference>